<evidence type="ECO:0000256" key="3">
    <source>
        <dbReference type="ARBA" id="ARBA00022573"/>
    </source>
</evidence>
<dbReference type="InterPro" id="IPR003722">
    <property type="entry name" value="Cbl_synth_CobH/CbiC"/>
</dbReference>
<proteinExistence type="inferred from homology"/>
<keyword evidence="3" id="KW-0169">Cobalamin biosynthesis</keyword>
<accession>A0ABV4XN40</accession>
<dbReference type="Pfam" id="PF02570">
    <property type="entry name" value="CbiC"/>
    <property type="match status" value="1"/>
</dbReference>
<dbReference type="InterPro" id="IPR036588">
    <property type="entry name" value="CobH/CbiC_sf"/>
</dbReference>
<dbReference type="PANTHER" id="PTHR43588">
    <property type="entry name" value="COBALT-PRECORRIN-8 METHYLMUTASE"/>
    <property type="match status" value="1"/>
</dbReference>
<dbReference type="EMBL" id="JBHFNR010000063">
    <property type="protein sequence ID" value="MFB2893138.1"/>
    <property type="molecule type" value="Genomic_DNA"/>
</dbReference>
<name>A0ABV4XN40_9CYAN</name>
<evidence type="ECO:0000313" key="7">
    <source>
        <dbReference type="Proteomes" id="UP001576784"/>
    </source>
</evidence>
<comment type="similarity">
    <text evidence="2">Belongs to the CobH/CbiC family.</text>
</comment>
<dbReference type="NCBIfam" id="NF004620">
    <property type="entry name" value="PRK05954.1"/>
    <property type="match status" value="1"/>
</dbReference>
<dbReference type="Gene3D" id="3.40.50.10230">
    <property type="entry name" value="Cobalamin biosynthesis CobH/CbiC, precorrin-8X methylmutase"/>
    <property type="match status" value="1"/>
</dbReference>
<sequence length="222" mass="23446">MSLTIHPIMAQSFAVIDREIGAHNFSPQEYAIVRRVIHSTADFEFKDLIRFSLGAIDAGIAAIRRRAPIVTDVGMVKQGIVGLVEQTFANPVISALEGIGEPLPGKTRTETGLLKCWQEYPQGIFVFGNAPTALLALCQEIPKASVSPALVIGAPVGFISVVESKMTLAATQVPQIRVEGRKGGSPVAAAILNALVCLATEEGGRGAEGQRGRGAEGQGEKF</sequence>
<organism evidence="6 7">
    <name type="scientific">Floridaenema flaviceps BLCC-F50</name>
    <dbReference type="NCBI Taxonomy" id="3153642"/>
    <lineage>
        <taxon>Bacteria</taxon>
        <taxon>Bacillati</taxon>
        <taxon>Cyanobacteriota</taxon>
        <taxon>Cyanophyceae</taxon>
        <taxon>Oscillatoriophycideae</taxon>
        <taxon>Aerosakkonematales</taxon>
        <taxon>Aerosakkonemataceae</taxon>
        <taxon>Floridanema</taxon>
        <taxon>Floridanema flaviceps</taxon>
    </lineage>
</organism>
<dbReference type="SUPFAM" id="SSF63965">
    <property type="entry name" value="Precorrin-8X methylmutase CbiC/CobH"/>
    <property type="match status" value="1"/>
</dbReference>
<keyword evidence="4" id="KW-0413">Isomerase</keyword>
<feature type="domain" description="Cobalamin biosynthesis precorrin-8X methylmutase CobH/CbiC" evidence="5">
    <location>
        <begin position="8"/>
        <end position="196"/>
    </location>
</feature>
<keyword evidence="7" id="KW-1185">Reference proteome</keyword>
<evidence type="ECO:0000256" key="2">
    <source>
        <dbReference type="ARBA" id="ARBA00009774"/>
    </source>
</evidence>
<protein>
    <submittedName>
        <fullName evidence="6">Cobalt-precorrin-8X methylmutase</fullName>
    </submittedName>
</protein>
<gene>
    <name evidence="6" type="ORF">ACE1CI_09520</name>
</gene>
<evidence type="ECO:0000256" key="4">
    <source>
        <dbReference type="ARBA" id="ARBA00023235"/>
    </source>
</evidence>
<evidence type="ECO:0000256" key="1">
    <source>
        <dbReference type="ARBA" id="ARBA00004953"/>
    </source>
</evidence>
<reference evidence="6 7" key="1">
    <citation type="submission" date="2024-09" db="EMBL/GenBank/DDBJ databases">
        <title>Floridaenema gen nov. (Aerosakkonemataceae, Aerosakkonematales ord. nov., Cyanobacteria) from benthic tropical and subtropical fresh waters, with the description of four new species.</title>
        <authorList>
            <person name="Moretto J.A."/>
            <person name="Berthold D.E."/>
            <person name="Lefler F.W."/>
            <person name="Huang I.-S."/>
            <person name="Laughinghouse H. IV."/>
        </authorList>
    </citation>
    <scope>NUCLEOTIDE SEQUENCE [LARGE SCALE GENOMIC DNA]</scope>
    <source>
        <strain evidence="6 7">BLCC-F50</strain>
    </source>
</reference>
<dbReference type="PANTHER" id="PTHR43588:SF1">
    <property type="entry name" value="COBALT-PRECORRIN-8 METHYLMUTASE"/>
    <property type="match status" value="1"/>
</dbReference>
<evidence type="ECO:0000313" key="6">
    <source>
        <dbReference type="EMBL" id="MFB2893138.1"/>
    </source>
</evidence>
<dbReference type="RefSeq" id="WP_413262802.1">
    <property type="nucleotide sequence ID" value="NZ_JBHFNR010000063.1"/>
</dbReference>
<dbReference type="Proteomes" id="UP001576784">
    <property type="component" value="Unassembled WGS sequence"/>
</dbReference>
<comment type="caution">
    <text evidence="6">The sequence shown here is derived from an EMBL/GenBank/DDBJ whole genome shotgun (WGS) entry which is preliminary data.</text>
</comment>
<comment type="pathway">
    <text evidence="1">Cofactor biosynthesis; adenosylcobalamin biosynthesis.</text>
</comment>
<evidence type="ECO:0000259" key="5">
    <source>
        <dbReference type="Pfam" id="PF02570"/>
    </source>
</evidence>